<name>A0A7L1M3F7_BOMGA</name>
<comment type="caution">
    <text evidence="9">The sequence shown here is derived from an EMBL/GenBank/DDBJ whole genome shotgun (WGS) entry which is preliminary data.</text>
</comment>
<dbReference type="InterPro" id="IPR015341">
    <property type="entry name" value="Glyco_hydro_38_cen"/>
</dbReference>
<dbReference type="CDD" id="cd10810">
    <property type="entry name" value="GH38N_AMII_LAM_like"/>
    <property type="match status" value="1"/>
</dbReference>
<dbReference type="FunFam" id="1.20.1270.50:FF:000002">
    <property type="entry name" value="Alpha-mannosidase"/>
    <property type="match status" value="1"/>
</dbReference>
<evidence type="ECO:0000256" key="1">
    <source>
        <dbReference type="ARBA" id="ARBA00009792"/>
    </source>
</evidence>
<dbReference type="InterPro" id="IPR000602">
    <property type="entry name" value="Glyco_hydro_38_N"/>
</dbReference>
<dbReference type="AlphaFoldDB" id="A0A7L1M3F7"/>
<dbReference type="Gene3D" id="3.20.110.10">
    <property type="entry name" value="Glycoside hydrolase 38, N terminal domain"/>
    <property type="match status" value="2"/>
</dbReference>
<evidence type="ECO:0000256" key="7">
    <source>
        <dbReference type="RuleBase" id="RU361199"/>
    </source>
</evidence>
<dbReference type="Pfam" id="PF09261">
    <property type="entry name" value="Alpha-mann_mid"/>
    <property type="match status" value="1"/>
</dbReference>
<evidence type="ECO:0000313" key="9">
    <source>
        <dbReference type="EMBL" id="NXN81940.1"/>
    </source>
</evidence>
<feature type="non-terminal residue" evidence="9">
    <location>
        <position position="838"/>
    </location>
</feature>
<dbReference type="InterPro" id="IPR027291">
    <property type="entry name" value="Glyco_hydro_38_N_sf"/>
</dbReference>
<dbReference type="InterPro" id="IPR011330">
    <property type="entry name" value="Glyco_hydro/deAcase_b/a-brl"/>
</dbReference>
<dbReference type="FunFam" id="2.60.40.1180:FF:000018">
    <property type="entry name" value="Alpha-mannosidase"/>
    <property type="match status" value="1"/>
</dbReference>
<dbReference type="SUPFAM" id="SSF74650">
    <property type="entry name" value="Galactose mutarotase-like"/>
    <property type="match status" value="2"/>
</dbReference>
<accession>A0A7L1M3F7</accession>
<feature type="domain" description="Glycoside hydrolase family 38 central" evidence="8">
    <location>
        <begin position="308"/>
        <end position="387"/>
    </location>
</feature>
<dbReference type="FunFam" id="1.20.1270.50:FF:000003">
    <property type="entry name" value="Alpha-mannosidase"/>
    <property type="match status" value="1"/>
</dbReference>
<evidence type="ECO:0000313" key="10">
    <source>
        <dbReference type="Proteomes" id="UP000532545"/>
    </source>
</evidence>
<evidence type="ECO:0000256" key="6">
    <source>
        <dbReference type="ARBA" id="ARBA00023295"/>
    </source>
</evidence>
<evidence type="ECO:0000259" key="8">
    <source>
        <dbReference type="SMART" id="SM00872"/>
    </source>
</evidence>
<keyword evidence="5" id="KW-1015">Disulfide bond</keyword>
<dbReference type="GO" id="GO:0005764">
    <property type="term" value="C:lysosome"/>
    <property type="evidence" value="ECO:0007669"/>
    <property type="project" value="TreeGrafter"/>
</dbReference>
<dbReference type="Pfam" id="PF01074">
    <property type="entry name" value="Glyco_hydro_38N"/>
    <property type="match status" value="2"/>
</dbReference>
<protein>
    <recommendedName>
        <fullName evidence="7">Alpha-mannosidase</fullName>
        <ecNumber evidence="7">3.2.1.-</ecNumber>
    </recommendedName>
</protein>
<dbReference type="InterPro" id="IPR011682">
    <property type="entry name" value="Glyco_hydro_38_C"/>
</dbReference>
<dbReference type="EMBL" id="VXBU01006777">
    <property type="protein sequence ID" value="NXN81940.1"/>
    <property type="molecule type" value="Genomic_DNA"/>
</dbReference>
<dbReference type="GO" id="GO:0030246">
    <property type="term" value="F:carbohydrate binding"/>
    <property type="evidence" value="ECO:0007669"/>
    <property type="project" value="InterPro"/>
</dbReference>
<sequence>QSCPPTRPDMLNVHLVPHTHDDVGWLKTVDQYYYGVRNRDQHAGVQYILDSVVAQLAVAPERRFVYAEVAFLARWWGQQDEDTRRLVNTCVQEGRLEFVGGGWCMSDEAGAHYAGGTTGRSWGFGDPCDPPVTPDPQMGYDGLFLGRVDHQDKRARLQRRELELLWRGSTSLEPPRADIFTGILPNVYDPPSGLCWDQLCSDPPVVDGDGPERNVDAVVTSFLRAAATQAEQYRTNHILMTMGSDFHYENAHLWFKNLDKLIAHANARVGTVPKPPHSVPNPLTTDARVSPRPLKTDDFFPYSDGPHQFWSGYFSSRPALKGYERLSGGFLQVCSQLEALAGPSAQDGPYGPGDSSVLRQAVAVAQHHDAVAGTERQHVADDYARQLALGWDRCQVLVANALSLLGGTKEPFVFCNALNVSVCPLSEAAAQFTVLLYNPLARAVAWPVRLPVSGSAYAVSDPQGRPVASQVVPVSRVTRWLRGGTGAAPGELLFQAWAPPVGFSAFAVTRLSPGGQRDTPTGTSGDTEPWLENEVWGHQGTSGDIRGQGCGDTRRGPGGAPQLWGGVTVCHHVLLSVTTCHCCHRVSPLSPLSPCPQNALVQELHQEFSPWCSQVLRLRPGQPYLELEWTVGPIPVGDKLGKEVISRFETPLRTAGRFFTDSNGRQVLERRRDFRPTWNLTQTEPVAGNYYPVNTRIFIRDQQVQLTVLTDRSQGGSSITDGSLELMVHRRLLKDDGRGLAEALNEPGADGRGLVVRGWHRVLLGTAATAPDQHRPLAQEMVTPPHVVLAAGTGPHLRQVSALRRALPPNVHLLSLEPRGAGRVLLRMEHLFERGEST</sequence>
<dbReference type="PANTHER" id="PTHR11607:SF3">
    <property type="entry name" value="LYSOSOMAL ALPHA-MANNOSIDASE"/>
    <property type="match status" value="1"/>
</dbReference>
<dbReference type="SUPFAM" id="SSF88713">
    <property type="entry name" value="Glycoside hydrolase/deacetylase"/>
    <property type="match status" value="1"/>
</dbReference>
<dbReference type="SMART" id="SM00872">
    <property type="entry name" value="Alpha-mann_mid"/>
    <property type="match status" value="1"/>
</dbReference>
<keyword evidence="2 7" id="KW-0479">Metal-binding</keyword>
<dbReference type="InterPro" id="IPR011013">
    <property type="entry name" value="Gal_mutarotase_sf_dom"/>
</dbReference>
<gene>
    <name evidence="9" type="primary">Man2b1</name>
    <name evidence="9" type="ORF">BOMGAR_R14960</name>
</gene>
<dbReference type="GO" id="GO:0004559">
    <property type="term" value="F:alpha-mannosidase activity"/>
    <property type="evidence" value="ECO:0007669"/>
    <property type="project" value="InterPro"/>
</dbReference>
<dbReference type="OrthoDB" id="2016903at2759"/>
<evidence type="ECO:0000256" key="2">
    <source>
        <dbReference type="ARBA" id="ARBA00022723"/>
    </source>
</evidence>
<keyword evidence="10" id="KW-1185">Reference proteome</keyword>
<comment type="cofactor">
    <cofactor evidence="7">
        <name>Zn(2+)</name>
        <dbReference type="ChEBI" id="CHEBI:29105"/>
    </cofactor>
    <text evidence="7">Binds 1 zinc ion per subunit.</text>
</comment>
<dbReference type="GO" id="GO:0046872">
    <property type="term" value="F:metal ion binding"/>
    <property type="evidence" value="ECO:0007669"/>
    <property type="project" value="UniProtKB-KW"/>
</dbReference>
<dbReference type="InterPro" id="IPR037094">
    <property type="entry name" value="Glyco_hydro_38_cen_sf"/>
</dbReference>
<organism evidence="9 10">
    <name type="scientific">Bombycilla garrulus</name>
    <name type="common">Bohemian waxwing</name>
    <name type="synonym">Lanius garrulus</name>
    <dbReference type="NCBI Taxonomy" id="125297"/>
    <lineage>
        <taxon>Eukaryota</taxon>
        <taxon>Metazoa</taxon>
        <taxon>Chordata</taxon>
        <taxon>Craniata</taxon>
        <taxon>Vertebrata</taxon>
        <taxon>Euteleostomi</taxon>
        <taxon>Archelosauria</taxon>
        <taxon>Archosauria</taxon>
        <taxon>Dinosauria</taxon>
        <taxon>Saurischia</taxon>
        <taxon>Theropoda</taxon>
        <taxon>Coelurosauria</taxon>
        <taxon>Aves</taxon>
        <taxon>Neognathae</taxon>
        <taxon>Neoaves</taxon>
        <taxon>Telluraves</taxon>
        <taxon>Australaves</taxon>
        <taxon>Passeriformes</taxon>
        <taxon>Bombycillidae</taxon>
        <taxon>Bombycilla</taxon>
    </lineage>
</organism>
<reference evidence="9 10" key="1">
    <citation type="submission" date="2019-09" db="EMBL/GenBank/DDBJ databases">
        <title>Bird 10,000 Genomes (B10K) Project - Family phase.</title>
        <authorList>
            <person name="Zhang G."/>
        </authorList>
    </citation>
    <scope>NUCLEOTIDE SEQUENCE [LARGE SCALE GENOMIC DNA]</scope>
    <source>
        <strain evidence="9">B10K-DU-002-23</strain>
        <tissue evidence="9">Muscle</tissue>
    </source>
</reference>
<dbReference type="PANTHER" id="PTHR11607">
    <property type="entry name" value="ALPHA-MANNOSIDASE"/>
    <property type="match status" value="1"/>
</dbReference>
<comment type="similarity">
    <text evidence="1 7">Belongs to the glycosyl hydrolase 38 family.</text>
</comment>
<dbReference type="Proteomes" id="UP000532545">
    <property type="component" value="Unassembled WGS sequence"/>
</dbReference>
<keyword evidence="3 7" id="KW-0378">Hydrolase</keyword>
<dbReference type="Gene3D" id="2.60.40.1180">
    <property type="entry name" value="Golgi alpha-mannosidase II"/>
    <property type="match status" value="1"/>
</dbReference>
<proteinExistence type="inferred from homology"/>
<dbReference type="Gene3D" id="1.20.1270.50">
    <property type="entry name" value="Glycoside hydrolase family 38, central domain"/>
    <property type="match status" value="2"/>
</dbReference>
<dbReference type="GO" id="GO:0006013">
    <property type="term" value="P:mannose metabolic process"/>
    <property type="evidence" value="ECO:0007669"/>
    <property type="project" value="InterPro"/>
</dbReference>
<dbReference type="InterPro" id="IPR028995">
    <property type="entry name" value="Glyco_hydro_57/38_cen_sf"/>
</dbReference>
<dbReference type="Gene3D" id="2.70.98.30">
    <property type="entry name" value="Golgi alpha-mannosidase II, domain 4"/>
    <property type="match status" value="1"/>
</dbReference>
<dbReference type="Gene3D" id="2.60.40.1360">
    <property type="match status" value="1"/>
</dbReference>
<evidence type="ECO:0000256" key="3">
    <source>
        <dbReference type="ARBA" id="ARBA00022801"/>
    </source>
</evidence>
<dbReference type="InterPro" id="IPR013780">
    <property type="entry name" value="Glyco_hydro_b"/>
</dbReference>
<feature type="non-terminal residue" evidence="9">
    <location>
        <position position="1"/>
    </location>
</feature>
<dbReference type="Pfam" id="PF07748">
    <property type="entry name" value="Glyco_hydro_38C"/>
    <property type="match status" value="1"/>
</dbReference>
<evidence type="ECO:0000256" key="5">
    <source>
        <dbReference type="ARBA" id="ARBA00023157"/>
    </source>
</evidence>
<dbReference type="SUPFAM" id="SSF88688">
    <property type="entry name" value="Families 57/38 glycoside transferase middle domain"/>
    <property type="match status" value="1"/>
</dbReference>
<dbReference type="FunFam" id="2.70.98.30:FF:000003">
    <property type="entry name" value="Alpha-mannosidase"/>
    <property type="match status" value="1"/>
</dbReference>
<evidence type="ECO:0000256" key="4">
    <source>
        <dbReference type="ARBA" id="ARBA00022833"/>
    </source>
</evidence>
<keyword evidence="6 7" id="KW-0326">Glycosidase</keyword>
<dbReference type="InterPro" id="IPR050843">
    <property type="entry name" value="Glycosyl_Hydrlase_38"/>
</dbReference>
<keyword evidence="4 7" id="KW-0862">Zinc</keyword>
<dbReference type="EC" id="3.2.1.-" evidence="7"/>